<sequence>MSDYYLRVDKPKVFESKRNLSLNKQVFLLGTERNLSTPPILYKYFELGNDGENGFTNRILDTITEGALWFSTKRYLNDPCEMSYVNVAANSFPPPDPRVSFSIEPLSKKVAENFNKCRISCFSEYWNIGPMWANYSGGQNGICIGFETKNLIDCFFPVIYKSKVNKEFLSGEQGLLNAFSLKDESWSYEAEWRLIYPWNPLRIKENSNNDGLLQSLNLSIKEIVFGNQVNSDIKNLIELVI</sequence>
<accession>A0A2S7KXH6</accession>
<reference evidence="1 2" key="1">
    <citation type="submission" date="2016-11" db="EMBL/GenBank/DDBJ databases">
        <title>Trade-off between light-utilization and light-protection in marine flavobacteria.</title>
        <authorList>
            <person name="Kumagai Y."/>
        </authorList>
    </citation>
    <scope>NUCLEOTIDE SEQUENCE [LARGE SCALE GENOMIC DNA]</scope>
    <source>
        <strain evidence="1 2">ATCC 700397</strain>
    </source>
</reference>
<dbReference type="Proteomes" id="UP000239522">
    <property type="component" value="Unassembled WGS sequence"/>
</dbReference>
<keyword evidence="2" id="KW-1185">Reference proteome</keyword>
<evidence type="ECO:0000313" key="1">
    <source>
        <dbReference type="EMBL" id="PQB07296.1"/>
    </source>
</evidence>
<dbReference type="AlphaFoldDB" id="A0A2S7KXH6"/>
<protein>
    <recommendedName>
        <fullName evidence="3">DUF2971 domain-containing protein</fullName>
    </recommendedName>
</protein>
<dbReference type="EMBL" id="MQUA01000013">
    <property type="protein sequence ID" value="PQB07296.1"/>
    <property type="molecule type" value="Genomic_DNA"/>
</dbReference>
<evidence type="ECO:0000313" key="2">
    <source>
        <dbReference type="Proteomes" id="UP000239522"/>
    </source>
</evidence>
<comment type="caution">
    <text evidence="1">The sequence shown here is derived from an EMBL/GenBank/DDBJ whole genome shotgun (WGS) entry which is preliminary data.</text>
</comment>
<dbReference type="RefSeq" id="WP_104809520.1">
    <property type="nucleotide sequence ID" value="NZ_MQUA01000013.1"/>
</dbReference>
<proteinExistence type="predicted"/>
<gene>
    <name evidence="1" type="ORF">BST83_09115</name>
</gene>
<name>A0A2S7KXH6_9FLAO</name>
<evidence type="ECO:0008006" key="3">
    <source>
        <dbReference type="Google" id="ProtNLM"/>
    </source>
</evidence>
<dbReference type="InterPro" id="IPR021352">
    <property type="entry name" value="DUF2971"/>
</dbReference>
<dbReference type="OrthoDB" id="190848at2"/>
<organism evidence="1 2">
    <name type="scientific">Polaribacter filamentus</name>
    <dbReference type="NCBI Taxonomy" id="53483"/>
    <lineage>
        <taxon>Bacteria</taxon>
        <taxon>Pseudomonadati</taxon>
        <taxon>Bacteroidota</taxon>
        <taxon>Flavobacteriia</taxon>
        <taxon>Flavobacteriales</taxon>
        <taxon>Flavobacteriaceae</taxon>
    </lineage>
</organism>
<dbReference type="Pfam" id="PF11185">
    <property type="entry name" value="DUF2971"/>
    <property type="match status" value="1"/>
</dbReference>